<dbReference type="GO" id="GO:0003677">
    <property type="term" value="F:DNA binding"/>
    <property type="evidence" value="ECO:0007669"/>
    <property type="project" value="UniProtKB-UniRule"/>
</dbReference>
<dbReference type="InterPro" id="IPR009057">
    <property type="entry name" value="Homeodomain-like_sf"/>
</dbReference>
<proteinExistence type="predicted"/>
<dbReference type="AlphaFoldDB" id="A0A1G5S4N1"/>
<evidence type="ECO:0000313" key="4">
    <source>
        <dbReference type="EMBL" id="SCZ81362.1"/>
    </source>
</evidence>
<sequence length="208" mass="23565">MPKVYSDEEREQIIKRLKQTANEMMLKKGVKKATVDEIVKSAGIPKGTFYLFYPCKEVLFFDAAQDFHEQVDEYITTGFMKIIQEHNIDPDQEGALLEVIDEIADVILGAMEITNNSCLKVLLQPEEMNQVLSKLPEDLLQNHRDQDTQMGAGIIAKVAAKKGLNVEAVVGSFSMILFGSMYKHVIGEENLRESMRMLIKGLVWQILE</sequence>
<dbReference type="EMBL" id="FMWK01000020">
    <property type="protein sequence ID" value="SCZ81362.1"/>
    <property type="molecule type" value="Genomic_DNA"/>
</dbReference>
<dbReference type="PROSITE" id="PS50977">
    <property type="entry name" value="HTH_TETR_2"/>
    <property type="match status" value="1"/>
</dbReference>
<protein>
    <submittedName>
        <fullName evidence="4">Transcriptional regulator, TetR family</fullName>
    </submittedName>
</protein>
<evidence type="ECO:0000256" key="1">
    <source>
        <dbReference type="ARBA" id="ARBA00023125"/>
    </source>
</evidence>
<evidence type="ECO:0000259" key="3">
    <source>
        <dbReference type="PROSITE" id="PS50977"/>
    </source>
</evidence>
<accession>A0A1G5S4N1</accession>
<keyword evidence="1 2" id="KW-0238">DNA-binding</keyword>
<organism evidence="4 5">
    <name type="scientific">Pseudobutyrivibrio xylanivorans</name>
    <dbReference type="NCBI Taxonomy" id="185007"/>
    <lineage>
        <taxon>Bacteria</taxon>
        <taxon>Bacillati</taxon>
        <taxon>Bacillota</taxon>
        <taxon>Clostridia</taxon>
        <taxon>Lachnospirales</taxon>
        <taxon>Lachnospiraceae</taxon>
        <taxon>Pseudobutyrivibrio</taxon>
    </lineage>
</organism>
<name>A0A1G5S4N1_PSEXY</name>
<dbReference type="SUPFAM" id="SSF46689">
    <property type="entry name" value="Homeodomain-like"/>
    <property type="match status" value="1"/>
</dbReference>
<reference evidence="4 5" key="1">
    <citation type="submission" date="2016-10" db="EMBL/GenBank/DDBJ databases">
        <authorList>
            <person name="de Groot N.N."/>
        </authorList>
    </citation>
    <scope>NUCLEOTIDE SEQUENCE [LARGE SCALE GENOMIC DNA]</scope>
    <source>
        <strain evidence="4 5">DSM 10317</strain>
    </source>
</reference>
<feature type="DNA-binding region" description="H-T-H motif" evidence="2">
    <location>
        <begin position="34"/>
        <end position="53"/>
    </location>
</feature>
<dbReference type="Proteomes" id="UP000199428">
    <property type="component" value="Unassembled WGS sequence"/>
</dbReference>
<evidence type="ECO:0000256" key="2">
    <source>
        <dbReference type="PROSITE-ProRule" id="PRU00335"/>
    </source>
</evidence>
<gene>
    <name evidence="4" type="ORF">SAMN02910350_02779</name>
</gene>
<dbReference type="Gene3D" id="1.10.357.10">
    <property type="entry name" value="Tetracycline Repressor, domain 2"/>
    <property type="match status" value="1"/>
</dbReference>
<dbReference type="InterPro" id="IPR001647">
    <property type="entry name" value="HTH_TetR"/>
</dbReference>
<dbReference type="RefSeq" id="WP_176757701.1">
    <property type="nucleotide sequence ID" value="NZ_FMWK01000020.1"/>
</dbReference>
<feature type="domain" description="HTH tetR-type" evidence="3">
    <location>
        <begin position="11"/>
        <end position="71"/>
    </location>
</feature>
<evidence type="ECO:0000313" key="5">
    <source>
        <dbReference type="Proteomes" id="UP000199428"/>
    </source>
</evidence>
<dbReference type="Pfam" id="PF00440">
    <property type="entry name" value="TetR_N"/>
    <property type="match status" value="1"/>
</dbReference>